<keyword evidence="5 7" id="KW-0472">Membrane</keyword>
<evidence type="ECO:0000313" key="11">
    <source>
        <dbReference type="Proteomes" id="UP000182011"/>
    </source>
</evidence>
<accession>A0A0P1LIB1</accession>
<dbReference type="InterPro" id="IPR050445">
    <property type="entry name" value="Bact_polysacc_biosynth/exp"/>
</dbReference>
<accession>A0A0P1MIT2</accession>
<protein>
    <submittedName>
        <fullName evidence="10">Capsule polysaccharide export protein KpsE/RkpR</fullName>
    </submittedName>
</protein>
<reference evidence="10 11" key="1">
    <citation type="submission" date="2015-11" db="EMBL/GenBank/DDBJ databases">
        <authorList>
            <person name="Zhang Y."/>
            <person name="Guo Z."/>
        </authorList>
    </citation>
    <scope>NUCLEOTIDE SEQUENCE [LARGE SCALE GENOMIC DNA]</scope>
    <source>
        <strain evidence="10">JGI-4</strain>
    </source>
</reference>
<evidence type="ECO:0000313" key="9">
    <source>
        <dbReference type="EMBL" id="CUS89705.1"/>
    </source>
</evidence>
<proteinExistence type="predicted"/>
<feature type="transmembrane region" description="Helical" evidence="7">
    <location>
        <begin position="31"/>
        <end position="50"/>
    </location>
</feature>
<reference evidence="9 12" key="2">
    <citation type="submission" date="2015-11" db="EMBL/GenBank/DDBJ databases">
        <authorList>
            <person name="Varghese N."/>
        </authorList>
    </citation>
    <scope>NUCLEOTIDE SEQUENCE [LARGE SCALE GENOMIC DNA]</scope>
    <source>
        <strain evidence="9 12">JGI-8</strain>
    </source>
</reference>
<dbReference type="Pfam" id="PF02706">
    <property type="entry name" value="Wzz"/>
    <property type="match status" value="1"/>
</dbReference>
<dbReference type="GO" id="GO:0004713">
    <property type="term" value="F:protein tyrosine kinase activity"/>
    <property type="evidence" value="ECO:0007669"/>
    <property type="project" value="TreeGrafter"/>
</dbReference>
<evidence type="ECO:0000256" key="1">
    <source>
        <dbReference type="ARBA" id="ARBA00004651"/>
    </source>
</evidence>
<dbReference type="InterPro" id="IPR003856">
    <property type="entry name" value="LPS_length_determ_N"/>
</dbReference>
<dbReference type="RefSeq" id="WP_047133963.1">
    <property type="nucleotide sequence ID" value="NZ_CZVI01000018.1"/>
</dbReference>
<keyword evidence="3 7" id="KW-0812">Transmembrane</keyword>
<keyword evidence="4 7" id="KW-1133">Transmembrane helix</keyword>
<accession>A0A0P1LKT0</accession>
<accession>A0A0N7MV03</accession>
<evidence type="ECO:0000259" key="8">
    <source>
        <dbReference type="Pfam" id="PF02706"/>
    </source>
</evidence>
<sequence>MNEGHAERTDGRQAEVGIWDYFYVLYKWRKFIVINVFVITLVAVIVALLLPVQYKATATVVAPRKTDIFGGLGALGQSIREFAPFLRGLSGGQLPLFTYLAILNSRTAMEKVVEKFDLIKVYGIKDSSMEKAVKKLRSNTDFEIDENGILVINVYDRDRQRAADMANYFIDVLNEINIKLNTEEARNNRIVIEKRYLQNLSDLRAAEDTLKKFQQRYGIYYLPEQTKAAIEAAAELEARIIAEEVKLGILQRQFGEDAPEVKTAMIQIEEMKKRLNQMKEGSEKSKNEMSLFVPFKDVPELGLQYLRLYRDYEIQNKLLEFIVPLYEQAKIEEQKNVPVVQVLDYAVPPEKKARPFRTLIVLSVFASALVLFIIISFVNESLLNKKQFLNSLDLKAYNFARKVANIYKIS</sequence>
<keyword evidence="6" id="KW-0175">Coiled coil</keyword>
<dbReference type="PANTHER" id="PTHR32309:SF13">
    <property type="entry name" value="FERRIC ENTEROBACTIN TRANSPORT PROTEIN FEPE"/>
    <property type="match status" value="1"/>
</dbReference>
<dbReference type="PANTHER" id="PTHR32309">
    <property type="entry name" value="TYROSINE-PROTEIN KINASE"/>
    <property type="match status" value="1"/>
</dbReference>
<evidence type="ECO:0000313" key="12">
    <source>
        <dbReference type="Proteomes" id="UP000182200"/>
    </source>
</evidence>
<evidence type="ECO:0000256" key="5">
    <source>
        <dbReference type="ARBA" id="ARBA00023136"/>
    </source>
</evidence>
<dbReference type="Proteomes" id="UP000182011">
    <property type="component" value="Unassembled WGS sequence"/>
</dbReference>
<dbReference type="STRING" id="1633631.GCA_001442925_01160"/>
<evidence type="ECO:0000256" key="7">
    <source>
        <dbReference type="SAM" id="Phobius"/>
    </source>
</evidence>
<keyword evidence="12" id="KW-1185">Reference proteome</keyword>
<accession>A0A0N7MZQ3</accession>
<dbReference type="AlphaFoldDB" id="A0A0P1M6L6"/>
<accession>A0A0P1M251</accession>
<accession>A0A0S4N2T8</accession>
<evidence type="ECO:0000256" key="4">
    <source>
        <dbReference type="ARBA" id="ARBA00022989"/>
    </source>
</evidence>
<evidence type="ECO:0000256" key="2">
    <source>
        <dbReference type="ARBA" id="ARBA00022475"/>
    </source>
</evidence>
<name>A0A0P1M6L6_9BACT</name>
<dbReference type="OrthoDB" id="8884120at2"/>
<gene>
    <name evidence="10" type="ORF">JGI4_01164</name>
    <name evidence="9" type="ORF">JGI8_01343</name>
</gene>
<comment type="subcellular location">
    <subcellularLocation>
        <location evidence="1">Cell membrane</location>
        <topology evidence="1">Multi-pass membrane protein</topology>
    </subcellularLocation>
</comment>
<evidence type="ECO:0000313" key="10">
    <source>
        <dbReference type="EMBL" id="CUU05115.1"/>
    </source>
</evidence>
<dbReference type="EMBL" id="CZVI01000018">
    <property type="protein sequence ID" value="CUS89705.1"/>
    <property type="molecule type" value="Genomic_DNA"/>
</dbReference>
<dbReference type="Proteomes" id="UP000182200">
    <property type="component" value="Unassembled WGS sequence"/>
</dbReference>
<accession>A0A0P1M6L6</accession>
<feature type="transmembrane region" description="Helical" evidence="7">
    <location>
        <begin position="359"/>
        <end position="378"/>
    </location>
</feature>
<evidence type="ECO:0000256" key="6">
    <source>
        <dbReference type="SAM" id="Coils"/>
    </source>
</evidence>
<accession>A0A0P1LI19</accession>
<keyword evidence="2" id="KW-1003">Cell membrane</keyword>
<accession>A0A0P1MQ87</accession>
<dbReference type="EMBL" id="FAOP01000005">
    <property type="protein sequence ID" value="CUU05115.1"/>
    <property type="molecule type" value="Genomic_DNA"/>
</dbReference>
<organism evidence="10 11">
    <name type="scientific">Candidatus Kryptonium thompsonii</name>
    <dbReference type="NCBI Taxonomy" id="1633631"/>
    <lineage>
        <taxon>Bacteria</taxon>
        <taxon>Pseudomonadati</taxon>
        <taxon>Candidatus Kryptoniota</taxon>
        <taxon>Candidatus Kryptonium</taxon>
    </lineage>
</organism>
<evidence type="ECO:0000256" key="3">
    <source>
        <dbReference type="ARBA" id="ARBA00022692"/>
    </source>
</evidence>
<dbReference type="GO" id="GO:0005886">
    <property type="term" value="C:plasma membrane"/>
    <property type="evidence" value="ECO:0007669"/>
    <property type="project" value="UniProtKB-SubCell"/>
</dbReference>
<feature type="coiled-coil region" evidence="6">
    <location>
        <begin position="233"/>
        <end position="288"/>
    </location>
</feature>
<feature type="domain" description="Polysaccharide chain length determinant N-terminal" evidence="8">
    <location>
        <begin position="21"/>
        <end position="115"/>
    </location>
</feature>